<keyword evidence="2" id="KW-1133">Transmembrane helix</keyword>
<feature type="transmembrane region" description="Helical" evidence="2">
    <location>
        <begin position="172"/>
        <end position="201"/>
    </location>
</feature>
<dbReference type="Pfam" id="PF11361">
    <property type="entry name" value="DUF3159"/>
    <property type="match status" value="1"/>
</dbReference>
<comment type="caution">
    <text evidence="3">The sequence shown here is derived from an EMBL/GenBank/DDBJ whole genome shotgun (WGS) entry which is preliminary data.</text>
</comment>
<evidence type="ECO:0000256" key="1">
    <source>
        <dbReference type="SAM" id="MobiDB-lite"/>
    </source>
</evidence>
<feature type="transmembrane region" description="Helical" evidence="2">
    <location>
        <begin position="221"/>
        <end position="244"/>
    </location>
</feature>
<accession>A0A839FG12</accession>
<feature type="transmembrane region" description="Helical" evidence="2">
    <location>
        <begin position="256"/>
        <end position="273"/>
    </location>
</feature>
<sequence length="306" mass="31816">MTADSQGSQGAPRAPRGEGPGADSGMSSGADSGVNPGAGSGVNPGAGSGVNPGATSDASDVRDPVRDPAAQFSTAAASRVRTAEDGSLDVLASVGGVRGLVESSLPAAAFLIAFLITEDLIPALIISVVIGLGFALVRLVQKGSLVQSLAGLAGILICALVAYRTGDARDFYAWGFLINAGYLLAFLVSILVRWPFLGLLFGIVRGEGLEWRKDPVRRRKYALATWLLLAVPALRLIIQVPLYLADDVAGLGTARLVMGIPLYALALWVGWLISRPAETTSPRAAATPTSGVEDDPEQQVDQEKRR</sequence>
<evidence type="ECO:0000256" key="2">
    <source>
        <dbReference type="SAM" id="Phobius"/>
    </source>
</evidence>
<gene>
    <name evidence="3" type="ORF">HNR24_000563</name>
</gene>
<keyword evidence="2" id="KW-0472">Membrane</keyword>
<feature type="transmembrane region" description="Helical" evidence="2">
    <location>
        <begin position="149"/>
        <end position="166"/>
    </location>
</feature>
<evidence type="ECO:0000313" key="4">
    <source>
        <dbReference type="Proteomes" id="UP000546252"/>
    </source>
</evidence>
<dbReference type="Proteomes" id="UP000546252">
    <property type="component" value="Unassembled WGS sequence"/>
</dbReference>
<dbReference type="AlphaFoldDB" id="A0A839FG12"/>
<feature type="compositionally biased region" description="Gly residues" evidence="1">
    <location>
        <begin position="36"/>
        <end position="50"/>
    </location>
</feature>
<organism evidence="3 4">
    <name type="scientific">Nesterenkonia jeotgali</name>
    <dbReference type="NCBI Taxonomy" id="317018"/>
    <lineage>
        <taxon>Bacteria</taxon>
        <taxon>Bacillati</taxon>
        <taxon>Actinomycetota</taxon>
        <taxon>Actinomycetes</taxon>
        <taxon>Micrococcales</taxon>
        <taxon>Micrococcaceae</taxon>
        <taxon>Nesterenkonia</taxon>
    </lineage>
</organism>
<evidence type="ECO:0008006" key="5">
    <source>
        <dbReference type="Google" id="ProtNLM"/>
    </source>
</evidence>
<proteinExistence type="predicted"/>
<evidence type="ECO:0000313" key="3">
    <source>
        <dbReference type="EMBL" id="MBA8920630.1"/>
    </source>
</evidence>
<protein>
    <recommendedName>
        <fullName evidence="5">Potassium ABC transporter</fullName>
    </recommendedName>
</protein>
<feature type="region of interest" description="Disordered" evidence="1">
    <location>
        <begin position="280"/>
        <end position="306"/>
    </location>
</feature>
<dbReference type="InterPro" id="IPR016566">
    <property type="entry name" value="UCP010219"/>
</dbReference>
<feature type="region of interest" description="Disordered" evidence="1">
    <location>
        <begin position="1"/>
        <end position="64"/>
    </location>
</feature>
<feature type="transmembrane region" description="Helical" evidence="2">
    <location>
        <begin position="107"/>
        <end position="137"/>
    </location>
</feature>
<dbReference type="RefSeq" id="WP_259392389.1">
    <property type="nucleotide sequence ID" value="NZ_BAAAKT010000002.1"/>
</dbReference>
<dbReference type="EMBL" id="JACJIH010000001">
    <property type="protein sequence ID" value="MBA8920630.1"/>
    <property type="molecule type" value="Genomic_DNA"/>
</dbReference>
<feature type="compositionally biased region" description="Low complexity" evidence="1">
    <location>
        <begin position="21"/>
        <end position="33"/>
    </location>
</feature>
<name>A0A839FG12_9MICC</name>
<reference evidence="3 4" key="1">
    <citation type="submission" date="2020-08" db="EMBL/GenBank/DDBJ databases">
        <title>Sequencing the genomes of 1000 actinobacteria strains.</title>
        <authorList>
            <person name="Klenk H.-P."/>
        </authorList>
    </citation>
    <scope>NUCLEOTIDE SEQUENCE [LARGE SCALE GENOMIC DNA]</scope>
    <source>
        <strain evidence="3 4">DSM 19081</strain>
    </source>
</reference>
<keyword evidence="2" id="KW-0812">Transmembrane</keyword>
<feature type="compositionally biased region" description="Low complexity" evidence="1">
    <location>
        <begin position="280"/>
        <end position="290"/>
    </location>
</feature>